<reference evidence="1 2" key="1">
    <citation type="journal article" date="2014" name="Genome Announc.">
        <title>Draft Genome Sequence of Paenibacillus pini JCM 16418T, Isolated from the Rhizosphere of Pine Tree.</title>
        <authorList>
            <person name="Yuki M."/>
            <person name="Oshima K."/>
            <person name="Suda W."/>
            <person name="Oshida Y."/>
            <person name="Kitamura K."/>
            <person name="Iida Y."/>
            <person name="Hattori M."/>
            <person name="Ohkuma M."/>
        </authorList>
    </citation>
    <scope>NUCLEOTIDE SEQUENCE [LARGE SCALE GENOMIC DNA]</scope>
    <source>
        <strain evidence="1 2">JCM 16418</strain>
    </source>
</reference>
<name>W7YQ58_9BACL</name>
<dbReference type="RefSeq" id="WP_036651322.1">
    <property type="nucleotide sequence ID" value="NZ_BAVZ01000013.1"/>
</dbReference>
<comment type="caution">
    <text evidence="1">The sequence shown here is derived from an EMBL/GenBank/DDBJ whole genome shotgun (WGS) entry which is preliminary data.</text>
</comment>
<dbReference type="OrthoDB" id="2960956at2"/>
<proteinExistence type="predicted"/>
<dbReference type="Proteomes" id="UP000019364">
    <property type="component" value="Unassembled WGS sequence"/>
</dbReference>
<evidence type="ECO:0000313" key="2">
    <source>
        <dbReference type="Proteomes" id="UP000019364"/>
    </source>
</evidence>
<dbReference type="STRING" id="1236976.JCM16418_3784"/>
<dbReference type="eggNOG" id="ENOG50305FC">
    <property type="taxonomic scope" value="Bacteria"/>
</dbReference>
<gene>
    <name evidence="1" type="ORF">JCM16418_3784</name>
</gene>
<sequence length="328" mass="37781">MKTHILEGLHMKSESMSYIDALHAIVDYQGWNKKSKAMLSGMTVTGFRFTVNRNLFEESSTAYNWMAENLLAADFIGITASQQAGFSFSATFPLYQAYAVQSMKDSIDQQRGSIIWKDQFVIVTGYDDEQQSLYYSDGNMPGLQRLSYAEFGRNDAPYWYFQVLEEQIELDEIGIYQESLMQAIYKWETHDPMLPSSEYACGRAAYEAMIVALESGVYDHVGVQRVIQDYAASKRDIGIYMSQLSRQWTELHPASLHYQYVSDNFEKMALVVQELNFENHLAVRIKSVEEELTQHLMKAAYHEELAVQALKEYMQERVVNRAQDIGLR</sequence>
<dbReference type="AlphaFoldDB" id="W7YQ58"/>
<accession>W7YQ58</accession>
<protein>
    <submittedName>
        <fullName evidence="1">Uncharacterized protein</fullName>
    </submittedName>
</protein>
<keyword evidence="2" id="KW-1185">Reference proteome</keyword>
<organism evidence="1 2">
    <name type="scientific">Paenibacillus pini JCM 16418</name>
    <dbReference type="NCBI Taxonomy" id="1236976"/>
    <lineage>
        <taxon>Bacteria</taxon>
        <taxon>Bacillati</taxon>
        <taxon>Bacillota</taxon>
        <taxon>Bacilli</taxon>
        <taxon>Bacillales</taxon>
        <taxon>Paenibacillaceae</taxon>
        <taxon>Paenibacillus</taxon>
    </lineage>
</organism>
<evidence type="ECO:0000313" key="1">
    <source>
        <dbReference type="EMBL" id="GAF09633.1"/>
    </source>
</evidence>
<dbReference type="EMBL" id="BAVZ01000013">
    <property type="protein sequence ID" value="GAF09633.1"/>
    <property type="molecule type" value="Genomic_DNA"/>
</dbReference>